<evidence type="ECO:0000313" key="1">
    <source>
        <dbReference type="EMBL" id="QDT18657.1"/>
    </source>
</evidence>
<accession>A0A517PH09</accession>
<dbReference type="AlphaFoldDB" id="A0A517PH09"/>
<organism evidence="1 2">
    <name type="scientific">Gimesia chilikensis</name>
    <dbReference type="NCBI Taxonomy" id="2605989"/>
    <lineage>
        <taxon>Bacteria</taxon>
        <taxon>Pseudomonadati</taxon>
        <taxon>Planctomycetota</taxon>
        <taxon>Planctomycetia</taxon>
        <taxon>Planctomycetales</taxon>
        <taxon>Planctomycetaceae</taxon>
        <taxon>Gimesia</taxon>
    </lineage>
</organism>
<reference evidence="1 2" key="1">
    <citation type="submission" date="2019-02" db="EMBL/GenBank/DDBJ databases">
        <title>Deep-cultivation of Planctomycetes and their phenomic and genomic characterization uncovers novel biology.</title>
        <authorList>
            <person name="Wiegand S."/>
            <person name="Jogler M."/>
            <person name="Boedeker C."/>
            <person name="Pinto D."/>
            <person name="Vollmers J."/>
            <person name="Rivas-Marin E."/>
            <person name="Kohn T."/>
            <person name="Peeters S.H."/>
            <person name="Heuer A."/>
            <person name="Rast P."/>
            <person name="Oberbeckmann S."/>
            <person name="Bunk B."/>
            <person name="Jeske O."/>
            <person name="Meyerdierks A."/>
            <person name="Storesund J.E."/>
            <person name="Kallscheuer N."/>
            <person name="Luecker S."/>
            <person name="Lage O.M."/>
            <person name="Pohl T."/>
            <person name="Merkel B.J."/>
            <person name="Hornburger P."/>
            <person name="Mueller R.-W."/>
            <person name="Bruemmer F."/>
            <person name="Labrenz M."/>
            <person name="Spormann A.M."/>
            <person name="Op den Camp H."/>
            <person name="Overmann J."/>
            <person name="Amann R."/>
            <person name="Jetten M.S.M."/>
            <person name="Mascher T."/>
            <person name="Medema M.H."/>
            <person name="Devos D.P."/>
            <person name="Kaster A.-K."/>
            <person name="Ovreas L."/>
            <person name="Rohde M."/>
            <person name="Galperin M.Y."/>
            <person name="Jogler C."/>
        </authorList>
    </citation>
    <scope>NUCLEOTIDE SEQUENCE [LARGE SCALE GENOMIC DNA]</scope>
    <source>
        <strain evidence="1 2">HG66A1</strain>
    </source>
</reference>
<proteinExistence type="predicted"/>
<protein>
    <submittedName>
        <fullName evidence="1">Uncharacterized protein</fullName>
    </submittedName>
</protein>
<gene>
    <name evidence="1" type="ORF">HG66A1_04190</name>
</gene>
<evidence type="ECO:0000313" key="2">
    <source>
        <dbReference type="Proteomes" id="UP000320421"/>
    </source>
</evidence>
<dbReference type="Proteomes" id="UP000320421">
    <property type="component" value="Chromosome"/>
</dbReference>
<keyword evidence="2" id="KW-1185">Reference proteome</keyword>
<dbReference type="EMBL" id="CP036266">
    <property type="protein sequence ID" value="QDT18657.1"/>
    <property type="molecule type" value="Genomic_DNA"/>
</dbReference>
<name>A0A517PH09_9PLAN</name>
<sequence length="252" mass="28467">MPKNISLFLILIVFIGGRLQAEDYLLRVQPVCAANTVATKMKGTLEFSVIPERPFFMRSTLGEDSQIIFKGQLHKIDNSTFEIEYDSQITELRSDPNPRLTRKGKVKVVVYGKETLISKLSPEKDPAPLDFIISLKPLRSFGAMENTSGFAVRLVDASGKPVADAHAGLYGPMSESPWECVIGGRTNQDGIINFTEGREDLPTRIFYAEHKGRKLYAAENLNVDKIRAKDYKYFTITMTEQLTRWKKPEEDN</sequence>